<dbReference type="EMBL" id="JACBZO010000001">
    <property type="protein sequence ID" value="NYI42672.1"/>
    <property type="molecule type" value="Genomic_DNA"/>
</dbReference>
<dbReference type="RefSeq" id="WP_062075137.1">
    <property type="nucleotide sequence ID" value="NZ_BBRC01000006.1"/>
</dbReference>
<comment type="caution">
    <text evidence="3">The sequence shown here is derived from an EMBL/GenBank/DDBJ whole genome shotgun (WGS) entry which is preliminary data.</text>
</comment>
<accession>A0A7Y9ZC66</accession>
<evidence type="ECO:0000313" key="4">
    <source>
        <dbReference type="Proteomes" id="UP000547973"/>
    </source>
</evidence>
<organism evidence="3 4">
    <name type="scientific">Demequina lutea</name>
    <dbReference type="NCBI Taxonomy" id="431489"/>
    <lineage>
        <taxon>Bacteria</taxon>
        <taxon>Bacillati</taxon>
        <taxon>Actinomycetota</taxon>
        <taxon>Actinomycetes</taxon>
        <taxon>Micrococcales</taxon>
        <taxon>Demequinaceae</taxon>
        <taxon>Demequina</taxon>
    </lineage>
</organism>
<protein>
    <submittedName>
        <fullName evidence="3">Uncharacterized protein (DUF1778 family)</fullName>
    </submittedName>
</protein>
<dbReference type="InterPro" id="IPR014795">
    <property type="entry name" value="TacA_1-like"/>
</dbReference>
<evidence type="ECO:0000313" key="3">
    <source>
        <dbReference type="EMBL" id="NYI42672.1"/>
    </source>
</evidence>
<dbReference type="Proteomes" id="UP000547973">
    <property type="component" value="Unassembled WGS sequence"/>
</dbReference>
<evidence type="ECO:0000256" key="2">
    <source>
        <dbReference type="ARBA" id="ARBA00049988"/>
    </source>
</evidence>
<dbReference type="InterPro" id="IPR010985">
    <property type="entry name" value="Ribbon_hlx_hlx"/>
</dbReference>
<gene>
    <name evidence="3" type="ORF">BKA03_002791</name>
</gene>
<dbReference type="Gene3D" id="1.20.5.780">
    <property type="entry name" value="Single helix bin"/>
    <property type="match status" value="1"/>
</dbReference>
<dbReference type="GO" id="GO:0006355">
    <property type="term" value="P:regulation of DNA-templated transcription"/>
    <property type="evidence" value="ECO:0007669"/>
    <property type="project" value="InterPro"/>
</dbReference>
<evidence type="ECO:0000256" key="1">
    <source>
        <dbReference type="ARBA" id="ARBA00022649"/>
    </source>
</evidence>
<keyword evidence="1" id="KW-1277">Toxin-antitoxin system</keyword>
<sequence length="96" mass="10786">MSTDTTQPKKDQRFEFRTSTADRELFARAADAVGTPISTFANEQLRIAALRVLADRTEFVLSPVEAALWDEMCERPARDLPDVRALLAQPSTFVDE</sequence>
<dbReference type="AlphaFoldDB" id="A0A7Y9ZC66"/>
<dbReference type="OrthoDB" id="574265at2"/>
<dbReference type="SUPFAM" id="SSF47598">
    <property type="entry name" value="Ribbon-helix-helix"/>
    <property type="match status" value="1"/>
</dbReference>
<comment type="similarity">
    <text evidence="2">Belongs to the TacA antitoxin family.</text>
</comment>
<name>A0A7Y9ZC66_9MICO</name>
<proteinExistence type="inferred from homology"/>
<dbReference type="Pfam" id="PF08681">
    <property type="entry name" value="TacA1"/>
    <property type="match status" value="1"/>
</dbReference>
<reference evidence="3 4" key="1">
    <citation type="submission" date="2020-07" db="EMBL/GenBank/DDBJ databases">
        <title>Sequencing the genomes of 1000 actinobacteria strains.</title>
        <authorList>
            <person name="Klenk H.-P."/>
        </authorList>
    </citation>
    <scope>NUCLEOTIDE SEQUENCE [LARGE SCALE GENOMIC DNA]</scope>
    <source>
        <strain evidence="3 4">DSM 19970</strain>
    </source>
</reference>
<keyword evidence="4" id="KW-1185">Reference proteome</keyword>